<organism evidence="1 2">
    <name type="scientific">Candidatus Nitrosotenuis uzonensis</name>
    <dbReference type="NCBI Taxonomy" id="1407055"/>
    <lineage>
        <taxon>Archaea</taxon>
        <taxon>Nitrososphaerota</taxon>
        <taxon>Candidatus Nitrosotenuis</taxon>
    </lineage>
</organism>
<evidence type="ECO:0000313" key="1">
    <source>
        <dbReference type="EMBL" id="CDI05010.1"/>
    </source>
</evidence>
<dbReference type="Proteomes" id="UP000018159">
    <property type="component" value="Unassembled WGS sequence"/>
</dbReference>
<dbReference type="RefSeq" id="WP_048194352.1">
    <property type="nucleotide sequence ID" value="NZ_CBTY010000006.1"/>
</dbReference>
<reference evidence="1 2" key="1">
    <citation type="journal article" date="2013" name="PLoS ONE">
        <title>Enrichment and Genome Sequence of the Group I.1a Ammonia-Oxidizing Archaeon ?Ca. Nitrosotenuis uzonensis? Representing a Clade Globally.</title>
        <authorList>
            <person name="Lebedeva E.V."/>
            <person name="Hatzenpichler R."/>
            <person name="Pelletier E."/>
            <person name="Schuster N."/>
            <person name="Hauzmayer S."/>
            <person name="Bulaev A."/>
            <person name="Grigor'eva N.V."/>
            <person name="Galushko A."/>
            <person name="Schmid M."/>
            <person name="Palatinszky M."/>
            <person name="Le Paslier D."/>
            <person name="Daims H."/>
            <person name="Wagner M."/>
        </authorList>
    </citation>
    <scope>NUCLEOTIDE SEQUENCE [LARGE SCALE GENOMIC DNA]</scope>
    <source>
        <strain evidence="1 2">N4</strain>
    </source>
</reference>
<dbReference type="EMBL" id="CBTY010000006">
    <property type="protein sequence ID" value="CDI05010.1"/>
    <property type="molecule type" value="Genomic_DNA"/>
</dbReference>
<comment type="caution">
    <text evidence="1">The sequence shown here is derived from an EMBL/GenBank/DDBJ whole genome shotgun (WGS) entry which is preliminary data.</text>
</comment>
<accession>V6AR29</accession>
<sequence>MTNKNIQFTSIAIVMAFVVGFSLVGIPEADAAAIDEKFVEYAKQYQDVKERKNTATGEEKIRLEQTEADLLAFLNKQGLPNDEQYKSNPSYWIDLRHTVLEREQKHDSVSQVDYSGDSQITLACGCTHGLKLKAGYSVYAWGIWWPHYASFFTEIGVGQNNYSLIYFNDPENDYVQPFQYTQSKTSGKTINYDWEYTAHDASYDLIASNTGGVNHYYPTTSSYFVVYSPTLNNVENGSEFKYSVEVNSIS</sequence>
<protein>
    <submittedName>
        <fullName evidence="1">Uncharacterized protein</fullName>
    </submittedName>
</protein>
<name>V6AR29_9ARCH</name>
<keyword evidence="2" id="KW-1185">Reference proteome</keyword>
<gene>
    <name evidence="1" type="ORF">NITUZ_140085</name>
</gene>
<dbReference type="STRING" id="1407055.NITUZ_140085"/>
<dbReference type="AlphaFoldDB" id="V6AR29"/>
<proteinExistence type="predicted"/>
<evidence type="ECO:0000313" key="2">
    <source>
        <dbReference type="Proteomes" id="UP000018159"/>
    </source>
</evidence>